<evidence type="ECO:0000313" key="2">
    <source>
        <dbReference type="EMBL" id="GAB53422.1"/>
    </source>
</evidence>
<dbReference type="EMBL" id="BAFF01000015">
    <property type="protein sequence ID" value="GAB53422.1"/>
    <property type="molecule type" value="Genomic_DNA"/>
</dbReference>
<gene>
    <name evidence="2" type="ORF">EH105704_15_00340</name>
</gene>
<keyword evidence="3" id="KW-1185">Reference proteome</keyword>
<dbReference type="RefSeq" id="WP_002437727.1">
    <property type="nucleotide sequence ID" value="NZ_BAFF01000015.1"/>
</dbReference>
<dbReference type="GeneID" id="92827370"/>
<comment type="caution">
    <text evidence="2">The sequence shown here is derived from an EMBL/GenBank/DDBJ whole genome shotgun (WGS) entry which is preliminary data.</text>
</comment>
<reference evidence="2 3" key="1">
    <citation type="submission" date="2012-02" db="EMBL/GenBank/DDBJ databases">
        <title>Whole genome shotgun sequence of Escherichia hermannii NBRC 105704.</title>
        <authorList>
            <person name="Yoshida I."/>
            <person name="Hosoyama A."/>
            <person name="Tsuchikane K."/>
            <person name="Katsumata H."/>
            <person name="Yamazaki S."/>
            <person name="Fujita N."/>
        </authorList>
    </citation>
    <scope>NUCLEOTIDE SEQUENCE [LARGE SCALE GENOMIC DNA]</scope>
    <source>
        <strain evidence="2 3">NBRC 105704</strain>
    </source>
</reference>
<accession>H5V614</accession>
<feature type="transmembrane region" description="Helical" evidence="1">
    <location>
        <begin position="47"/>
        <end position="64"/>
    </location>
</feature>
<sequence>MMNNLALSTMINHLLTQPKETVSIITILVLGELGRWLYGKGKVREHVSNFIVCYMFFYLIHPYISELGPVHGIKLTSDTIAIIIALSGARGISKVMLYVINKKTGLKSTLLHKRFNKR</sequence>
<dbReference type="AlphaFoldDB" id="H5V614"/>
<evidence type="ECO:0000256" key="1">
    <source>
        <dbReference type="SAM" id="Phobius"/>
    </source>
</evidence>
<name>H5V614_ATLHE</name>
<organism evidence="2 3">
    <name type="scientific">Atlantibacter hermannii NBRC 105704</name>
    <dbReference type="NCBI Taxonomy" id="1115512"/>
    <lineage>
        <taxon>Bacteria</taxon>
        <taxon>Pseudomonadati</taxon>
        <taxon>Pseudomonadota</taxon>
        <taxon>Gammaproteobacteria</taxon>
        <taxon>Enterobacterales</taxon>
        <taxon>Enterobacteriaceae</taxon>
        <taxon>Atlantibacter</taxon>
    </lineage>
</organism>
<keyword evidence="1" id="KW-1133">Transmembrane helix</keyword>
<feature type="transmembrane region" description="Helical" evidence="1">
    <location>
        <begin position="20"/>
        <end position="38"/>
    </location>
</feature>
<proteinExistence type="predicted"/>
<protein>
    <submittedName>
        <fullName evidence="2">Uncharacterized protein</fullName>
    </submittedName>
</protein>
<evidence type="ECO:0000313" key="3">
    <source>
        <dbReference type="Proteomes" id="UP000010297"/>
    </source>
</evidence>
<keyword evidence="1" id="KW-0472">Membrane</keyword>
<keyword evidence="1" id="KW-0812">Transmembrane</keyword>
<dbReference type="Proteomes" id="UP000010297">
    <property type="component" value="Unassembled WGS sequence"/>
</dbReference>
<feature type="transmembrane region" description="Helical" evidence="1">
    <location>
        <begin position="79"/>
        <end position="100"/>
    </location>
</feature>